<evidence type="ECO:0000256" key="4">
    <source>
        <dbReference type="ARBA" id="ARBA00023015"/>
    </source>
</evidence>
<feature type="compositionally biased region" description="Basic and acidic residues" evidence="8">
    <location>
        <begin position="307"/>
        <end position="320"/>
    </location>
</feature>
<feature type="domain" description="Pinin/SDK/MemA protein" evidence="9">
    <location>
        <begin position="103"/>
        <end position="218"/>
    </location>
</feature>
<accession>A0AAN6UXI3</accession>
<feature type="compositionally biased region" description="Basic and acidic residues" evidence="8">
    <location>
        <begin position="259"/>
        <end position="269"/>
    </location>
</feature>
<evidence type="ECO:0000313" key="10">
    <source>
        <dbReference type="EMBL" id="KAK4140325.1"/>
    </source>
</evidence>
<dbReference type="Proteomes" id="UP001302676">
    <property type="component" value="Unassembled WGS sequence"/>
</dbReference>
<evidence type="ECO:0000313" key="11">
    <source>
        <dbReference type="Proteomes" id="UP001302676"/>
    </source>
</evidence>
<feature type="compositionally biased region" description="Low complexity" evidence="8">
    <location>
        <begin position="77"/>
        <end position="89"/>
    </location>
</feature>
<keyword evidence="11" id="KW-1185">Reference proteome</keyword>
<keyword evidence="6" id="KW-0508">mRNA splicing</keyword>
<evidence type="ECO:0000256" key="2">
    <source>
        <dbReference type="ARBA" id="ARBA00010386"/>
    </source>
</evidence>
<feature type="compositionally biased region" description="Basic and acidic residues" evidence="8">
    <location>
        <begin position="228"/>
        <end position="240"/>
    </location>
</feature>
<keyword evidence="3" id="KW-0507">mRNA processing</keyword>
<dbReference type="AlphaFoldDB" id="A0AAN6UXI3"/>
<name>A0AAN6UXI3_9PEZI</name>
<dbReference type="EMBL" id="MU853634">
    <property type="protein sequence ID" value="KAK4140325.1"/>
    <property type="molecule type" value="Genomic_DNA"/>
</dbReference>
<evidence type="ECO:0000256" key="5">
    <source>
        <dbReference type="ARBA" id="ARBA00023163"/>
    </source>
</evidence>
<keyword evidence="4" id="KW-0805">Transcription regulation</keyword>
<reference evidence="10" key="1">
    <citation type="journal article" date="2023" name="Mol. Phylogenet. Evol.">
        <title>Genome-scale phylogeny and comparative genomics of the fungal order Sordariales.</title>
        <authorList>
            <person name="Hensen N."/>
            <person name="Bonometti L."/>
            <person name="Westerberg I."/>
            <person name="Brannstrom I.O."/>
            <person name="Guillou S."/>
            <person name="Cros-Aarteil S."/>
            <person name="Calhoun S."/>
            <person name="Haridas S."/>
            <person name="Kuo A."/>
            <person name="Mondo S."/>
            <person name="Pangilinan J."/>
            <person name="Riley R."/>
            <person name="LaButti K."/>
            <person name="Andreopoulos B."/>
            <person name="Lipzen A."/>
            <person name="Chen C."/>
            <person name="Yan M."/>
            <person name="Daum C."/>
            <person name="Ng V."/>
            <person name="Clum A."/>
            <person name="Steindorff A."/>
            <person name="Ohm R.A."/>
            <person name="Martin F."/>
            <person name="Silar P."/>
            <person name="Natvig D.O."/>
            <person name="Lalanne C."/>
            <person name="Gautier V."/>
            <person name="Ament-Velasquez S.L."/>
            <person name="Kruys A."/>
            <person name="Hutchinson M.I."/>
            <person name="Powell A.J."/>
            <person name="Barry K."/>
            <person name="Miller A.N."/>
            <person name="Grigoriev I.V."/>
            <person name="Debuchy R."/>
            <person name="Gladieux P."/>
            <person name="Hiltunen Thoren M."/>
            <person name="Johannesson H."/>
        </authorList>
    </citation>
    <scope>NUCLEOTIDE SEQUENCE</scope>
    <source>
        <strain evidence="10">CBS 141.50</strain>
    </source>
</reference>
<gene>
    <name evidence="10" type="ORF">C8A04DRAFT_15035</name>
</gene>
<organism evidence="10 11">
    <name type="scientific">Dichotomopilus funicola</name>
    <dbReference type="NCBI Taxonomy" id="1934379"/>
    <lineage>
        <taxon>Eukaryota</taxon>
        <taxon>Fungi</taxon>
        <taxon>Dikarya</taxon>
        <taxon>Ascomycota</taxon>
        <taxon>Pezizomycotina</taxon>
        <taxon>Sordariomycetes</taxon>
        <taxon>Sordariomycetidae</taxon>
        <taxon>Sordariales</taxon>
        <taxon>Chaetomiaceae</taxon>
        <taxon>Dichotomopilus</taxon>
    </lineage>
</organism>
<keyword evidence="7" id="KW-0539">Nucleus</keyword>
<dbReference type="Pfam" id="PF04696">
    <property type="entry name" value="Pinin_SDK_memA"/>
    <property type="match status" value="1"/>
</dbReference>
<feature type="region of interest" description="Disordered" evidence="8">
    <location>
        <begin position="228"/>
        <end position="328"/>
    </location>
</feature>
<evidence type="ECO:0000256" key="8">
    <source>
        <dbReference type="SAM" id="MobiDB-lite"/>
    </source>
</evidence>
<dbReference type="PANTHER" id="PTHR12707">
    <property type="entry name" value="PINN"/>
    <property type="match status" value="1"/>
</dbReference>
<feature type="compositionally biased region" description="Basic and acidic residues" evidence="8">
    <location>
        <begin position="19"/>
        <end position="28"/>
    </location>
</feature>
<dbReference type="RefSeq" id="XP_062633696.1">
    <property type="nucleotide sequence ID" value="XM_062778335.1"/>
</dbReference>
<dbReference type="GO" id="GO:0008380">
    <property type="term" value="P:RNA splicing"/>
    <property type="evidence" value="ECO:0007669"/>
    <property type="project" value="UniProtKB-KW"/>
</dbReference>
<comment type="subcellular location">
    <subcellularLocation>
        <location evidence="1">Nucleus</location>
    </subcellularLocation>
</comment>
<sequence length="328" mass="36763">MENATNKRKASPEITTDDAAGKRLRLDEDQTPAPPRNNADTLTAEGASDDFNSTRNGDESFTGKSPATRHTDRNPSLRRSPAAQRRPSATVAAGPPTRHNVSQEEKKRGQRLFGGLVSALNRSASGPQQQRRREIEKRQQERAQQRRVEDEKRRAEKLAGLKRRREIAQVELDEQAMNTRHAAMLDKAHSLHTKAEPRLYYLPWETTIEQDDIVEDQVDEAEETVARERADFKARKEQRLRALSVIPRPRSPSPPPQKSEQKPDRKPEPELEPGPGPGPGPEAETESEVKPETSTKGIAVPSPKTGDTTEHDEQGDVVLHDEEDTVIY</sequence>
<dbReference type="GO" id="GO:0006397">
    <property type="term" value="P:mRNA processing"/>
    <property type="evidence" value="ECO:0007669"/>
    <property type="project" value="UniProtKB-KW"/>
</dbReference>
<comment type="caution">
    <text evidence="10">The sequence shown here is derived from an EMBL/GenBank/DDBJ whole genome shotgun (WGS) entry which is preliminary data.</text>
</comment>
<dbReference type="GO" id="GO:0071013">
    <property type="term" value="C:catalytic step 2 spliceosome"/>
    <property type="evidence" value="ECO:0007669"/>
    <property type="project" value="TreeGrafter"/>
</dbReference>
<evidence type="ECO:0000259" key="9">
    <source>
        <dbReference type="Pfam" id="PF04696"/>
    </source>
</evidence>
<feature type="compositionally biased region" description="Basic and acidic residues" evidence="8">
    <location>
        <begin position="131"/>
        <end position="154"/>
    </location>
</feature>
<reference evidence="10" key="2">
    <citation type="submission" date="2023-05" db="EMBL/GenBank/DDBJ databases">
        <authorList>
            <consortium name="Lawrence Berkeley National Laboratory"/>
            <person name="Steindorff A."/>
            <person name="Hensen N."/>
            <person name="Bonometti L."/>
            <person name="Westerberg I."/>
            <person name="Brannstrom I.O."/>
            <person name="Guillou S."/>
            <person name="Cros-Aarteil S."/>
            <person name="Calhoun S."/>
            <person name="Haridas S."/>
            <person name="Kuo A."/>
            <person name="Mondo S."/>
            <person name="Pangilinan J."/>
            <person name="Riley R."/>
            <person name="Labutti K."/>
            <person name="Andreopoulos B."/>
            <person name="Lipzen A."/>
            <person name="Chen C."/>
            <person name="Yanf M."/>
            <person name="Daum C."/>
            <person name="Ng V."/>
            <person name="Clum A."/>
            <person name="Ohm R."/>
            <person name="Martin F."/>
            <person name="Silar P."/>
            <person name="Natvig D."/>
            <person name="Lalanne C."/>
            <person name="Gautier V."/>
            <person name="Ament-Velasquez S.L."/>
            <person name="Kruys A."/>
            <person name="Hutchinson M.I."/>
            <person name="Powell A.J."/>
            <person name="Barry K."/>
            <person name="Miller A.N."/>
            <person name="Grigoriev I.V."/>
            <person name="Debuchy R."/>
            <person name="Gladieux P."/>
            <person name="Thoren M.H."/>
            <person name="Johannesson H."/>
        </authorList>
    </citation>
    <scope>NUCLEOTIDE SEQUENCE</scope>
    <source>
        <strain evidence="10">CBS 141.50</strain>
    </source>
</reference>
<evidence type="ECO:0000256" key="6">
    <source>
        <dbReference type="ARBA" id="ARBA00023187"/>
    </source>
</evidence>
<protein>
    <submittedName>
        <fullName evidence="10">Pinin/SDK/memA/ protein conserved region-domain-containing protein</fullName>
    </submittedName>
</protein>
<evidence type="ECO:0000256" key="3">
    <source>
        <dbReference type="ARBA" id="ARBA00022664"/>
    </source>
</evidence>
<feature type="region of interest" description="Disordered" evidence="8">
    <location>
        <begin position="1"/>
        <end position="154"/>
    </location>
</feature>
<keyword evidence="5" id="KW-0804">Transcription</keyword>
<dbReference type="PANTHER" id="PTHR12707:SF0">
    <property type="entry name" value="PININ"/>
    <property type="match status" value="1"/>
</dbReference>
<evidence type="ECO:0000256" key="7">
    <source>
        <dbReference type="ARBA" id="ARBA00023242"/>
    </source>
</evidence>
<evidence type="ECO:0000256" key="1">
    <source>
        <dbReference type="ARBA" id="ARBA00004123"/>
    </source>
</evidence>
<dbReference type="InterPro" id="IPR039853">
    <property type="entry name" value="Pinin"/>
</dbReference>
<proteinExistence type="inferred from homology"/>
<dbReference type="InterPro" id="IPR006786">
    <property type="entry name" value="Pinin_SDK_MemA"/>
</dbReference>
<dbReference type="GeneID" id="87814948"/>
<comment type="similarity">
    <text evidence="2">Belongs to the pinin family.</text>
</comment>